<evidence type="ECO:0000256" key="6">
    <source>
        <dbReference type="ARBA" id="ARBA00022801"/>
    </source>
</evidence>
<evidence type="ECO:0000256" key="2">
    <source>
        <dbReference type="ARBA" id="ARBA00004496"/>
    </source>
</evidence>
<dbReference type="SUPFAM" id="SSF50729">
    <property type="entry name" value="PH domain-like"/>
    <property type="match status" value="1"/>
</dbReference>
<dbReference type="GO" id="GO:0031087">
    <property type="term" value="P:deadenylation-independent decapping of nuclear-transcribed mRNA"/>
    <property type="evidence" value="ECO:0007669"/>
    <property type="project" value="TreeGrafter"/>
</dbReference>
<dbReference type="GO" id="GO:0000290">
    <property type="term" value="P:deadenylation-dependent decapping of nuclear-transcribed mRNA"/>
    <property type="evidence" value="ECO:0007669"/>
    <property type="project" value="InterPro"/>
</dbReference>
<keyword evidence="7" id="KW-0866">Nonsense-mediated mRNA decay</keyword>
<comment type="subcellular location">
    <subcellularLocation>
        <location evidence="2">Cytoplasm</location>
    </subcellularLocation>
    <subcellularLocation>
        <location evidence="1">Nucleus</location>
    </subcellularLocation>
</comment>
<dbReference type="GO" id="GO:0000932">
    <property type="term" value="C:P-body"/>
    <property type="evidence" value="ECO:0007669"/>
    <property type="project" value="TreeGrafter"/>
</dbReference>
<sequence length="125" mass="14214">MAASNSCLAAKGLDISLSALQRQDPYINNIVDVASQVALYTYNNRANEWEKTEVEGTLFIYTRLASPRHGFTIMNRLNMENLTEPITKDLDFQLQDPFLLYRNARRNGLNGPVKVQTSVNLRFCD</sequence>
<comment type="similarity">
    <text evidence="3">Belongs to the DCP1 family.</text>
</comment>
<reference evidence="11" key="1">
    <citation type="submission" date="2025-08" db="UniProtKB">
        <authorList>
            <consortium name="Ensembl"/>
        </authorList>
    </citation>
    <scope>IDENTIFICATION</scope>
</reference>
<dbReference type="CDD" id="cd09804">
    <property type="entry name" value="Dcp1"/>
    <property type="match status" value="1"/>
</dbReference>
<accession>A0A3B5MEF9</accession>
<comment type="catalytic activity">
    <reaction evidence="10">
        <text>a 5'-end (N(7)-methyl 5'-triphosphoguanosine)-ribonucleoside in mRNA + H2O = N(7)-methyl-GDP + a 5'-end phospho-ribonucleoside in mRNA + 2 H(+)</text>
        <dbReference type="Rhea" id="RHEA:67484"/>
        <dbReference type="Rhea" id="RHEA-COMP:15692"/>
        <dbReference type="Rhea" id="RHEA-COMP:17167"/>
        <dbReference type="ChEBI" id="CHEBI:15377"/>
        <dbReference type="ChEBI" id="CHEBI:15378"/>
        <dbReference type="ChEBI" id="CHEBI:63714"/>
        <dbReference type="ChEBI" id="CHEBI:138282"/>
        <dbReference type="ChEBI" id="CHEBI:156461"/>
        <dbReference type="EC" id="3.6.1.62"/>
    </reaction>
    <physiologicalReaction direction="left-to-right" evidence="10">
        <dbReference type="Rhea" id="RHEA:67485"/>
    </physiologicalReaction>
</comment>
<dbReference type="InterPro" id="IPR011993">
    <property type="entry name" value="PH-like_dom_sf"/>
</dbReference>
<dbReference type="PANTHER" id="PTHR16290:SF5">
    <property type="entry name" value="MRNA-DECAPPING ENZYME 1B"/>
    <property type="match status" value="1"/>
</dbReference>
<dbReference type="GO" id="GO:0140933">
    <property type="term" value="F:5'-(N(7)-methylguanosine 5'-triphospho)-[mRNA] hydrolase activity"/>
    <property type="evidence" value="ECO:0007669"/>
    <property type="project" value="UniProtKB-EC"/>
</dbReference>
<evidence type="ECO:0000256" key="5">
    <source>
        <dbReference type="ARBA" id="ARBA00022553"/>
    </source>
</evidence>
<dbReference type="EC" id="3.6.1.62" evidence="9"/>
<keyword evidence="6" id="KW-0378">Hydrolase</keyword>
<dbReference type="InterPro" id="IPR010334">
    <property type="entry name" value="Dcp1"/>
</dbReference>
<dbReference type="Gene3D" id="2.30.29.30">
    <property type="entry name" value="Pleckstrin-homology domain (PH domain)/Phosphotyrosine-binding domain (PTB)"/>
    <property type="match status" value="1"/>
</dbReference>
<evidence type="ECO:0000256" key="10">
    <source>
        <dbReference type="ARBA" id="ARBA00047661"/>
    </source>
</evidence>
<evidence type="ECO:0000256" key="1">
    <source>
        <dbReference type="ARBA" id="ARBA00004123"/>
    </source>
</evidence>
<evidence type="ECO:0000256" key="3">
    <source>
        <dbReference type="ARBA" id="ARBA00008778"/>
    </source>
</evidence>
<dbReference type="FunFam" id="2.30.29.30:FF:000097">
    <property type="entry name" value="Putative mRNA-decapping enzyme 1A"/>
    <property type="match status" value="1"/>
</dbReference>
<dbReference type="PANTHER" id="PTHR16290">
    <property type="entry name" value="TRANSCRIPTION FACTOR SMIF DECAPPING ENZYME DCP1"/>
    <property type="match status" value="1"/>
</dbReference>
<reference evidence="11" key="2">
    <citation type="submission" date="2025-09" db="UniProtKB">
        <authorList>
            <consortium name="Ensembl"/>
        </authorList>
    </citation>
    <scope>IDENTIFICATION</scope>
</reference>
<evidence type="ECO:0000313" key="12">
    <source>
        <dbReference type="Proteomes" id="UP000261380"/>
    </source>
</evidence>
<dbReference type="GO" id="GO:0000184">
    <property type="term" value="P:nuclear-transcribed mRNA catabolic process, nonsense-mediated decay"/>
    <property type="evidence" value="ECO:0007669"/>
    <property type="project" value="UniProtKB-KW"/>
</dbReference>
<name>A0A3B5MEF9_9TELE</name>
<dbReference type="AlphaFoldDB" id="A0A3B5MEF9"/>
<evidence type="ECO:0000256" key="8">
    <source>
        <dbReference type="ARBA" id="ARBA00023242"/>
    </source>
</evidence>
<dbReference type="SMR" id="A0A3B5MEF9"/>
<dbReference type="GO" id="GO:0005634">
    <property type="term" value="C:nucleus"/>
    <property type="evidence" value="ECO:0007669"/>
    <property type="project" value="UniProtKB-SubCell"/>
</dbReference>
<evidence type="ECO:0000313" key="11">
    <source>
        <dbReference type="Ensembl" id="ENSXCOP00000018044.1"/>
    </source>
</evidence>
<dbReference type="Pfam" id="PF06058">
    <property type="entry name" value="DCP1"/>
    <property type="match status" value="1"/>
</dbReference>
<dbReference type="GeneTree" id="ENSGT00940000158409"/>
<keyword evidence="4" id="KW-0963">Cytoplasm</keyword>
<dbReference type="Ensembl" id="ENSXCOT00000018271.1">
    <property type="protein sequence ID" value="ENSXCOP00000018044.1"/>
    <property type="gene ID" value="ENSXCOG00000013593.1"/>
</dbReference>
<evidence type="ECO:0000256" key="7">
    <source>
        <dbReference type="ARBA" id="ARBA00023161"/>
    </source>
</evidence>
<dbReference type="Proteomes" id="UP000261380">
    <property type="component" value="Unplaced"/>
</dbReference>
<evidence type="ECO:0000256" key="4">
    <source>
        <dbReference type="ARBA" id="ARBA00022490"/>
    </source>
</evidence>
<proteinExistence type="inferred from homology"/>
<keyword evidence="5" id="KW-0597">Phosphoprotein</keyword>
<evidence type="ECO:0000256" key="9">
    <source>
        <dbReference type="ARBA" id="ARBA00026102"/>
    </source>
</evidence>
<keyword evidence="12" id="KW-1185">Reference proteome</keyword>
<keyword evidence="8" id="KW-0539">Nucleus</keyword>
<protein>
    <recommendedName>
        <fullName evidence="9">5'-(N(7)-methylguanosine 5'-triphospho)-[mRNA] hydrolase</fullName>
        <ecNumber evidence="9">3.6.1.62</ecNumber>
    </recommendedName>
</protein>
<organism evidence="11 12">
    <name type="scientific">Xiphophorus couchianus</name>
    <name type="common">Monterrey platyfish</name>
    <dbReference type="NCBI Taxonomy" id="32473"/>
    <lineage>
        <taxon>Eukaryota</taxon>
        <taxon>Metazoa</taxon>
        <taxon>Chordata</taxon>
        <taxon>Craniata</taxon>
        <taxon>Vertebrata</taxon>
        <taxon>Euteleostomi</taxon>
        <taxon>Actinopterygii</taxon>
        <taxon>Neopterygii</taxon>
        <taxon>Teleostei</taxon>
        <taxon>Neoteleostei</taxon>
        <taxon>Acanthomorphata</taxon>
        <taxon>Ovalentaria</taxon>
        <taxon>Atherinomorphae</taxon>
        <taxon>Cyprinodontiformes</taxon>
        <taxon>Poeciliidae</taxon>
        <taxon>Poeciliinae</taxon>
        <taxon>Xiphophorus</taxon>
    </lineage>
</organism>
<dbReference type="GO" id="GO:0003729">
    <property type="term" value="F:mRNA binding"/>
    <property type="evidence" value="ECO:0007669"/>
    <property type="project" value="TreeGrafter"/>
</dbReference>
<dbReference type="STRING" id="32473.ENSXCOP00000018044"/>
<dbReference type="GO" id="GO:0008047">
    <property type="term" value="F:enzyme activator activity"/>
    <property type="evidence" value="ECO:0007669"/>
    <property type="project" value="InterPro"/>
</dbReference>